<accession>A0A8S1RTV5</accession>
<dbReference type="Proteomes" id="UP000692954">
    <property type="component" value="Unassembled WGS sequence"/>
</dbReference>
<name>A0A8S1RTV5_9CILI</name>
<evidence type="ECO:0000313" key="1">
    <source>
        <dbReference type="EMBL" id="CAD8130299.1"/>
    </source>
</evidence>
<sequence>MENNFNYVRKFHTLFLYFLIINVQLKINPRQQLYYNLSNYLKKYIIIIVLNIWRNQLYNIIKYISSHPIPYQPKDYFLGKVFNRLEYKLRYLNISTIHVSGNYDEDNRLKIDTCKNFMKAFGGKLYRIPLVDVKSNLLDNSKLVRDVELGYFILKITVLWRKNYNEVTGLKTGGLNYKKIVIGQIDVIQQGTLLFYVLWENINIGLNKKN</sequence>
<comment type="caution">
    <text evidence="1">The sequence shown here is derived from an EMBL/GenBank/DDBJ whole genome shotgun (WGS) entry which is preliminary data.</text>
</comment>
<evidence type="ECO:0000313" key="2">
    <source>
        <dbReference type="Proteomes" id="UP000692954"/>
    </source>
</evidence>
<organism evidence="1 2">
    <name type="scientific">Paramecium sonneborni</name>
    <dbReference type="NCBI Taxonomy" id="65129"/>
    <lineage>
        <taxon>Eukaryota</taxon>
        <taxon>Sar</taxon>
        <taxon>Alveolata</taxon>
        <taxon>Ciliophora</taxon>
        <taxon>Intramacronucleata</taxon>
        <taxon>Oligohymenophorea</taxon>
        <taxon>Peniculida</taxon>
        <taxon>Parameciidae</taxon>
        <taxon>Paramecium</taxon>
    </lineage>
</organism>
<gene>
    <name evidence="1" type="ORF">PSON_ATCC_30995.1.T2750010</name>
</gene>
<protein>
    <submittedName>
        <fullName evidence="1">Uncharacterized protein</fullName>
    </submittedName>
</protein>
<proteinExistence type="predicted"/>
<reference evidence="1" key="1">
    <citation type="submission" date="2021-01" db="EMBL/GenBank/DDBJ databases">
        <authorList>
            <consortium name="Genoscope - CEA"/>
            <person name="William W."/>
        </authorList>
    </citation>
    <scope>NUCLEOTIDE SEQUENCE</scope>
</reference>
<keyword evidence="2" id="KW-1185">Reference proteome</keyword>
<dbReference type="AlphaFoldDB" id="A0A8S1RTV5"/>
<dbReference type="EMBL" id="CAJJDN010000275">
    <property type="protein sequence ID" value="CAD8130299.1"/>
    <property type="molecule type" value="Genomic_DNA"/>
</dbReference>